<keyword evidence="2 3" id="KW-0378">Hydrolase</keyword>
<evidence type="ECO:0000313" key="5">
    <source>
        <dbReference type="Proteomes" id="UP000016570"/>
    </source>
</evidence>
<accession>U3BF66</accession>
<dbReference type="Proteomes" id="UP000016570">
    <property type="component" value="Unassembled WGS sequence"/>
</dbReference>
<dbReference type="GO" id="GO:0050568">
    <property type="term" value="F:protein-glutamine glutaminase activity"/>
    <property type="evidence" value="ECO:0007669"/>
    <property type="project" value="UniProtKB-UniRule"/>
</dbReference>
<evidence type="ECO:0000256" key="1">
    <source>
        <dbReference type="ARBA" id="ARBA00022500"/>
    </source>
</evidence>
<dbReference type="GO" id="GO:0006935">
    <property type="term" value="P:chemotaxis"/>
    <property type="evidence" value="ECO:0007669"/>
    <property type="project" value="UniProtKB-UniRule"/>
</dbReference>
<dbReference type="eggNOG" id="COG1871">
    <property type="taxonomic scope" value="Bacteria"/>
</dbReference>
<dbReference type="HAMAP" id="MF_01440">
    <property type="entry name" value="CheD"/>
    <property type="match status" value="1"/>
</dbReference>
<gene>
    <name evidence="3 4" type="primary">cheD</name>
    <name evidence="4" type="ORF">VPR01S_01_01360</name>
</gene>
<proteinExistence type="inferred from homology"/>
<evidence type="ECO:0000313" key="4">
    <source>
        <dbReference type="EMBL" id="GAD65363.1"/>
    </source>
</evidence>
<dbReference type="Gene3D" id="3.30.1330.200">
    <property type="match status" value="1"/>
</dbReference>
<dbReference type="Pfam" id="PF03975">
    <property type="entry name" value="CheD"/>
    <property type="match status" value="1"/>
</dbReference>
<dbReference type="SUPFAM" id="SSF64438">
    <property type="entry name" value="CNF1/YfiH-like putative cysteine hydrolases"/>
    <property type="match status" value="1"/>
</dbReference>
<dbReference type="PANTHER" id="PTHR35147">
    <property type="entry name" value="CHEMORECEPTOR GLUTAMINE DEAMIDASE CHED-RELATED"/>
    <property type="match status" value="1"/>
</dbReference>
<organism evidence="4 5">
    <name type="scientific">Vibrio proteolyticus NBRC 13287</name>
    <dbReference type="NCBI Taxonomy" id="1219065"/>
    <lineage>
        <taxon>Bacteria</taxon>
        <taxon>Pseudomonadati</taxon>
        <taxon>Pseudomonadota</taxon>
        <taxon>Gammaproteobacteria</taxon>
        <taxon>Vibrionales</taxon>
        <taxon>Vibrionaceae</taxon>
        <taxon>Vibrio</taxon>
    </lineage>
</organism>
<dbReference type="STRING" id="1219065.VPR01S_01_01360"/>
<sequence length="218" mass="24544">MDSVIGYHSGHFSQSTGSDGFTRFYSPEFGKEVVKIAPGEIYCSKQNELILTGLGSCVSVCVWDSRLRFGGLNHFLLPNCAHVDHWQRSEQLSVESRYGLHAMELLINSMLKMGSLKSDLVFKLFGGGTFSSNGYCVGERNKAFISEFVDTEQLTVINRDLGGRVARRLVFDPQTGRALIKKIDMELLQQTVALERYYQQQLDTELVTEAAQQRVELF</sequence>
<dbReference type="EC" id="3.5.1.44" evidence="3"/>
<evidence type="ECO:0000256" key="3">
    <source>
        <dbReference type="HAMAP-Rule" id="MF_01440"/>
    </source>
</evidence>
<keyword evidence="4" id="KW-0675">Receptor</keyword>
<dbReference type="AlphaFoldDB" id="U3BF66"/>
<dbReference type="InterPro" id="IPR005659">
    <property type="entry name" value="Chemorcpt_Glu_NH3ase_CheD"/>
</dbReference>
<dbReference type="EMBL" id="BATJ01000001">
    <property type="protein sequence ID" value="GAD65363.1"/>
    <property type="molecule type" value="Genomic_DNA"/>
</dbReference>
<dbReference type="InterPro" id="IPR038592">
    <property type="entry name" value="CheD-like_sf"/>
</dbReference>
<dbReference type="PANTHER" id="PTHR35147:SF2">
    <property type="entry name" value="CHEMORECEPTOR GLUTAMINE DEAMIDASE CHED-RELATED"/>
    <property type="match status" value="1"/>
</dbReference>
<comment type="function">
    <text evidence="3">Probably deamidates glutamine residues to glutamate on methyl-accepting chemotaxis receptors (MCPs), playing an important role in chemotaxis.</text>
</comment>
<dbReference type="InterPro" id="IPR011324">
    <property type="entry name" value="Cytotoxic_necrot_fac-like_cat"/>
</dbReference>
<evidence type="ECO:0000256" key="2">
    <source>
        <dbReference type="ARBA" id="ARBA00022801"/>
    </source>
</evidence>
<keyword evidence="5" id="KW-1185">Reference proteome</keyword>
<dbReference type="CDD" id="cd16352">
    <property type="entry name" value="CheD"/>
    <property type="match status" value="1"/>
</dbReference>
<keyword evidence="1 3" id="KW-0145">Chemotaxis</keyword>
<name>U3BF66_VIBPR</name>
<dbReference type="RefSeq" id="WP_021703355.1">
    <property type="nucleotide sequence ID" value="NZ_BATJ01000001.1"/>
</dbReference>
<comment type="similarity">
    <text evidence="3">Belongs to the CheD family.</text>
</comment>
<protein>
    <recommendedName>
        <fullName evidence="3">Probable chemoreceptor glutamine deamidase CheD</fullName>
        <ecNumber evidence="3">3.5.1.44</ecNumber>
    </recommendedName>
</protein>
<comment type="catalytic activity">
    <reaction evidence="3">
        <text>L-glutaminyl-[protein] + H2O = L-glutamyl-[protein] + NH4(+)</text>
        <dbReference type="Rhea" id="RHEA:16441"/>
        <dbReference type="Rhea" id="RHEA-COMP:10207"/>
        <dbReference type="Rhea" id="RHEA-COMP:10208"/>
        <dbReference type="ChEBI" id="CHEBI:15377"/>
        <dbReference type="ChEBI" id="CHEBI:28938"/>
        <dbReference type="ChEBI" id="CHEBI:29973"/>
        <dbReference type="ChEBI" id="CHEBI:30011"/>
        <dbReference type="EC" id="3.5.1.44"/>
    </reaction>
</comment>
<reference evidence="4 5" key="1">
    <citation type="submission" date="2013-09" db="EMBL/GenBank/DDBJ databases">
        <title>Whole genome shotgun sequence of Vibrio proteolyticus NBRC 13287.</title>
        <authorList>
            <person name="Isaki S."/>
            <person name="Hosoyama A."/>
            <person name="Numata M."/>
            <person name="Hashimoto M."/>
            <person name="Hosoyama Y."/>
            <person name="Tsuchikane K."/>
            <person name="Noguchi M."/>
            <person name="Hirakata S."/>
            <person name="Ichikawa N."/>
            <person name="Ohji S."/>
            <person name="Yamazoe A."/>
            <person name="Fujita N."/>
        </authorList>
    </citation>
    <scope>NUCLEOTIDE SEQUENCE [LARGE SCALE GENOMIC DNA]</scope>
    <source>
        <strain evidence="4 5">NBRC 13287</strain>
    </source>
</reference>
<comment type="caution">
    <text evidence="4">The sequence shown here is derived from an EMBL/GenBank/DDBJ whole genome shotgun (WGS) entry which is preliminary data.</text>
</comment>